<dbReference type="OrthoDB" id="9805307at2"/>
<dbReference type="GO" id="GO:0018773">
    <property type="term" value="F:acetylpyruvate hydrolase activity"/>
    <property type="evidence" value="ECO:0007669"/>
    <property type="project" value="TreeGrafter"/>
</dbReference>
<dbReference type="PANTHER" id="PTHR11820">
    <property type="entry name" value="ACYLPYRUVASE"/>
    <property type="match status" value="1"/>
</dbReference>
<reference evidence="3 4" key="1">
    <citation type="submission" date="2014-07" db="EMBL/GenBank/DDBJ databases">
        <authorList>
            <person name="McCorrison J."/>
            <person name="Sanka R."/>
            <person name="Torralba M."/>
            <person name="Gillis M."/>
            <person name="Haft D.H."/>
            <person name="Methe B."/>
            <person name="Sutton G."/>
            <person name="Nelson K.E."/>
        </authorList>
    </citation>
    <scope>NUCLEOTIDE SEQUENCE [LARGE SCALE GENOMIC DNA]</scope>
    <source>
        <strain evidence="3 4">DNF00040</strain>
    </source>
</reference>
<evidence type="ECO:0000259" key="2">
    <source>
        <dbReference type="Pfam" id="PF01557"/>
    </source>
</evidence>
<dbReference type="Gene3D" id="3.90.850.10">
    <property type="entry name" value="Fumarylacetoacetase-like, C-terminal domain"/>
    <property type="match status" value="1"/>
</dbReference>
<feature type="domain" description="Fumarylacetoacetase-like C-terminal" evidence="2">
    <location>
        <begin position="27"/>
        <end position="233"/>
    </location>
</feature>
<comment type="caution">
    <text evidence="3">The sequence shown here is derived from an EMBL/GenBank/DDBJ whole genome shotgun (WGS) entry which is preliminary data.</text>
</comment>
<dbReference type="Proteomes" id="UP000029629">
    <property type="component" value="Unassembled WGS sequence"/>
</dbReference>
<accession>A0A096BES3</accession>
<evidence type="ECO:0000256" key="1">
    <source>
        <dbReference type="ARBA" id="ARBA00022723"/>
    </source>
</evidence>
<dbReference type="InterPro" id="IPR011234">
    <property type="entry name" value="Fumarylacetoacetase-like_C"/>
</dbReference>
<dbReference type="PANTHER" id="PTHR11820:SF90">
    <property type="entry name" value="FLUTATHIONE S-TRANSFERASE"/>
    <property type="match status" value="1"/>
</dbReference>
<evidence type="ECO:0000313" key="4">
    <source>
        <dbReference type="Proteomes" id="UP000029629"/>
    </source>
</evidence>
<name>A0A096BES3_9BURK</name>
<protein>
    <submittedName>
        <fullName evidence="3">Fumarylacetoacetate hydrolase</fullName>
    </submittedName>
</protein>
<dbReference type="GO" id="GO:0046872">
    <property type="term" value="F:metal ion binding"/>
    <property type="evidence" value="ECO:0007669"/>
    <property type="project" value="UniProtKB-KW"/>
</dbReference>
<keyword evidence="1" id="KW-0479">Metal-binding</keyword>
<evidence type="ECO:0000313" key="3">
    <source>
        <dbReference type="EMBL" id="KGF31659.1"/>
    </source>
</evidence>
<keyword evidence="4" id="KW-1185">Reference proteome</keyword>
<gene>
    <name evidence="3" type="ORF">HMPREF2130_02665</name>
</gene>
<dbReference type="EMBL" id="JRNI01000011">
    <property type="protein sequence ID" value="KGF31659.1"/>
    <property type="molecule type" value="Genomic_DNA"/>
</dbReference>
<sequence>MSYVVEVAERVAVPVVGEEAKYPVRRVYCVGRNYASHAREMGADPDKEPPFFFSKANDQESFVIAKEGTIATIQYPSKTSNLHYEFELVVAIGKQGKHIPVAQAEDYIYGFAAGLDMTRRDLQNDFKKGGKPWEMAKAFDQAAVIGEISPKALAGSKNAGKIELQLNGDTVQEADLNELIWNLSEVISRLSEYVELHPGDLIYTGTPEGVGAVKPGDVMVGSIEGLKSIQVKVP</sequence>
<proteinExistence type="predicted"/>
<dbReference type="SUPFAM" id="SSF56529">
    <property type="entry name" value="FAH"/>
    <property type="match status" value="1"/>
</dbReference>
<dbReference type="AlphaFoldDB" id="A0A096BES3"/>
<dbReference type="RefSeq" id="WP_036557829.1">
    <property type="nucleotide sequence ID" value="NZ_JRNI01000011.1"/>
</dbReference>
<keyword evidence="3" id="KW-0378">Hydrolase</keyword>
<dbReference type="eggNOG" id="COG0179">
    <property type="taxonomic scope" value="Bacteria"/>
</dbReference>
<organism evidence="3 4">
    <name type="scientific">Oligella urethralis DNF00040</name>
    <dbReference type="NCBI Taxonomy" id="1401065"/>
    <lineage>
        <taxon>Bacteria</taxon>
        <taxon>Pseudomonadati</taxon>
        <taxon>Pseudomonadota</taxon>
        <taxon>Betaproteobacteria</taxon>
        <taxon>Burkholderiales</taxon>
        <taxon>Alcaligenaceae</taxon>
        <taxon>Oligella</taxon>
    </lineage>
</organism>
<dbReference type="Pfam" id="PF01557">
    <property type="entry name" value="FAA_hydrolase"/>
    <property type="match status" value="1"/>
</dbReference>
<dbReference type="InterPro" id="IPR036663">
    <property type="entry name" value="Fumarylacetoacetase_C_sf"/>
</dbReference>